<dbReference type="Proteomes" id="UP000575898">
    <property type="component" value="Unassembled WGS sequence"/>
</dbReference>
<dbReference type="SUPFAM" id="SSF52821">
    <property type="entry name" value="Rhodanese/Cell cycle control phosphatase"/>
    <property type="match status" value="1"/>
</dbReference>
<dbReference type="PANTHER" id="PTHR45431:SF3">
    <property type="entry name" value="RHODANESE-LIKE DOMAIN-CONTAINING PROTEIN 15, CHLOROPLASTIC"/>
    <property type="match status" value="1"/>
</dbReference>
<evidence type="ECO:0000259" key="1">
    <source>
        <dbReference type="PROSITE" id="PS50206"/>
    </source>
</evidence>
<name>A0A840MLP2_9PROT</name>
<dbReference type="InterPro" id="IPR036873">
    <property type="entry name" value="Rhodanese-like_dom_sf"/>
</dbReference>
<keyword evidence="3" id="KW-1185">Reference proteome</keyword>
<evidence type="ECO:0000313" key="3">
    <source>
        <dbReference type="Proteomes" id="UP000575898"/>
    </source>
</evidence>
<keyword evidence="2" id="KW-0808">Transferase</keyword>
<dbReference type="PANTHER" id="PTHR45431">
    <property type="entry name" value="RHODANESE-LIKE DOMAIN-CONTAINING PROTEIN 15, CHLOROPLASTIC"/>
    <property type="match status" value="1"/>
</dbReference>
<dbReference type="InterPro" id="IPR052367">
    <property type="entry name" value="Thiosulfate_ST/Rhodanese-like"/>
</dbReference>
<sequence>MSKTNDILLAAKARAEQSSLPYSGALTPDEAYELLQTVPGAKLVDVRSSAEWNFVGTVPGAVNIEWKRFPGMIDNPDFLSQLKQQVSAESLIMFLCRTGGRSDQAARLAAANGFTDCFNVLEGFEGDKDGEQHRGTVSGWKARKLPWIQS</sequence>
<accession>A0A840MLP2</accession>
<dbReference type="EMBL" id="JACHHY010000024">
    <property type="protein sequence ID" value="MBB5020074.1"/>
    <property type="molecule type" value="Genomic_DNA"/>
</dbReference>
<gene>
    <name evidence="2" type="ORF">HNQ59_003387</name>
</gene>
<dbReference type="PROSITE" id="PS50206">
    <property type="entry name" value="RHODANESE_3"/>
    <property type="match status" value="1"/>
</dbReference>
<feature type="domain" description="Rhodanese" evidence="1">
    <location>
        <begin position="37"/>
        <end position="136"/>
    </location>
</feature>
<dbReference type="Pfam" id="PF00581">
    <property type="entry name" value="Rhodanese"/>
    <property type="match status" value="1"/>
</dbReference>
<protein>
    <submittedName>
        <fullName evidence="2">Rhodanese-related sulfurtransferase</fullName>
    </submittedName>
</protein>
<comment type="caution">
    <text evidence="2">The sequence shown here is derived from an EMBL/GenBank/DDBJ whole genome shotgun (WGS) entry which is preliminary data.</text>
</comment>
<dbReference type="SMART" id="SM00450">
    <property type="entry name" value="RHOD"/>
    <property type="match status" value="1"/>
</dbReference>
<dbReference type="InterPro" id="IPR001763">
    <property type="entry name" value="Rhodanese-like_dom"/>
</dbReference>
<dbReference type="AlphaFoldDB" id="A0A840MLP2"/>
<evidence type="ECO:0000313" key="2">
    <source>
        <dbReference type="EMBL" id="MBB5020074.1"/>
    </source>
</evidence>
<reference evidence="2 3" key="1">
    <citation type="submission" date="2020-08" db="EMBL/GenBank/DDBJ databases">
        <title>Genomic Encyclopedia of Type Strains, Phase IV (KMG-IV): sequencing the most valuable type-strain genomes for metagenomic binning, comparative biology and taxonomic classification.</title>
        <authorList>
            <person name="Goeker M."/>
        </authorList>
    </citation>
    <scope>NUCLEOTIDE SEQUENCE [LARGE SCALE GENOMIC DNA]</scope>
    <source>
        <strain evidence="2 3">DSM 27165</strain>
    </source>
</reference>
<organism evidence="2 3">
    <name type="scientific">Chitinivorax tropicus</name>
    <dbReference type="NCBI Taxonomy" id="714531"/>
    <lineage>
        <taxon>Bacteria</taxon>
        <taxon>Pseudomonadati</taxon>
        <taxon>Pseudomonadota</taxon>
        <taxon>Betaproteobacteria</taxon>
        <taxon>Chitinivorax</taxon>
    </lineage>
</organism>
<dbReference type="RefSeq" id="WP_184041482.1">
    <property type="nucleotide sequence ID" value="NZ_JACHHY010000024.1"/>
</dbReference>
<proteinExistence type="predicted"/>
<dbReference type="Gene3D" id="3.40.250.10">
    <property type="entry name" value="Rhodanese-like domain"/>
    <property type="match status" value="1"/>
</dbReference>
<dbReference type="CDD" id="cd01522">
    <property type="entry name" value="RHOD_1"/>
    <property type="match status" value="1"/>
</dbReference>
<dbReference type="GO" id="GO:0016740">
    <property type="term" value="F:transferase activity"/>
    <property type="evidence" value="ECO:0007669"/>
    <property type="project" value="UniProtKB-KW"/>
</dbReference>